<protein>
    <submittedName>
        <fullName evidence="1">Uncharacterized protein</fullName>
    </submittedName>
</protein>
<name>A0A4E0RWG0_FASHE</name>
<accession>A0A4E0RWG0</accession>
<dbReference type="AlphaFoldDB" id="A0A4E0RWG0"/>
<reference evidence="1" key="1">
    <citation type="submission" date="2019-03" db="EMBL/GenBank/DDBJ databases">
        <title>Improved annotation for the trematode Fasciola hepatica.</title>
        <authorList>
            <person name="Choi Y.-J."/>
            <person name="Martin J."/>
            <person name="Mitreva M."/>
        </authorList>
    </citation>
    <scope>NUCLEOTIDE SEQUENCE [LARGE SCALE GENOMIC DNA]</scope>
</reference>
<organism evidence="1 2">
    <name type="scientific">Fasciola hepatica</name>
    <name type="common">Liver fluke</name>
    <dbReference type="NCBI Taxonomy" id="6192"/>
    <lineage>
        <taxon>Eukaryota</taxon>
        <taxon>Metazoa</taxon>
        <taxon>Spiralia</taxon>
        <taxon>Lophotrochozoa</taxon>
        <taxon>Platyhelminthes</taxon>
        <taxon>Trematoda</taxon>
        <taxon>Digenea</taxon>
        <taxon>Plagiorchiida</taxon>
        <taxon>Echinostomata</taxon>
        <taxon>Echinostomatoidea</taxon>
        <taxon>Fasciolidae</taxon>
        <taxon>Fasciola</taxon>
    </lineage>
</organism>
<proteinExistence type="predicted"/>
<keyword evidence="2" id="KW-1185">Reference proteome</keyword>
<comment type="caution">
    <text evidence="1">The sequence shown here is derived from an EMBL/GenBank/DDBJ whole genome shotgun (WGS) entry which is preliminary data.</text>
</comment>
<dbReference type="EMBL" id="JXXN02000514">
    <property type="protein sequence ID" value="THD27148.1"/>
    <property type="molecule type" value="Genomic_DNA"/>
</dbReference>
<evidence type="ECO:0000313" key="2">
    <source>
        <dbReference type="Proteomes" id="UP000230066"/>
    </source>
</evidence>
<evidence type="ECO:0000313" key="1">
    <source>
        <dbReference type="EMBL" id="THD27148.1"/>
    </source>
</evidence>
<dbReference type="Proteomes" id="UP000230066">
    <property type="component" value="Unassembled WGS sequence"/>
</dbReference>
<sequence>MAVYTSVYHRSMLSPDAFVDPGDTTDLKQSELSDQQVEEFLQVCRSMFGPEPDTNPKPFDRDALRSDQLSDALSLMRREVQLMESNRQAAREALLAAGFLASGTTEFLTERLPKAFMITLAVRNLTE</sequence>
<gene>
    <name evidence="1" type="ORF">D915_001905</name>
</gene>